<comment type="caution">
    <text evidence="1">The sequence shown here is derived from an EMBL/GenBank/DDBJ whole genome shotgun (WGS) entry which is preliminary data.</text>
</comment>
<name>A0A644ZHF6_9ZZZZ</name>
<protein>
    <submittedName>
        <fullName evidence="1">Uncharacterized protein</fullName>
    </submittedName>
</protein>
<dbReference type="EMBL" id="VSSQ01007884">
    <property type="protein sequence ID" value="MPM37264.1"/>
    <property type="molecule type" value="Genomic_DNA"/>
</dbReference>
<dbReference type="AlphaFoldDB" id="A0A644ZHF6"/>
<proteinExistence type="predicted"/>
<accession>A0A644ZHF6</accession>
<organism evidence="1">
    <name type="scientific">bioreactor metagenome</name>
    <dbReference type="NCBI Taxonomy" id="1076179"/>
    <lineage>
        <taxon>unclassified sequences</taxon>
        <taxon>metagenomes</taxon>
        <taxon>ecological metagenomes</taxon>
    </lineage>
</organism>
<evidence type="ECO:0000313" key="1">
    <source>
        <dbReference type="EMBL" id="MPM37264.1"/>
    </source>
</evidence>
<reference evidence="1" key="1">
    <citation type="submission" date="2019-08" db="EMBL/GenBank/DDBJ databases">
        <authorList>
            <person name="Kucharzyk K."/>
            <person name="Murdoch R.W."/>
            <person name="Higgins S."/>
            <person name="Loffler F."/>
        </authorList>
    </citation>
    <scope>NUCLEOTIDE SEQUENCE</scope>
</reference>
<sequence length="130" mass="15412">MEFQKDKEEIVYEEYEFVPMAPMNNTDIPEEMKEFMSMCCMMGMMPMNNLISPMQRSFPLSKTSPFIGNGLVNIEDGYEEDNYSRVDLILSRIENNNPGIFRFLERNGVPYEKARRLVRRIVRLTLMYDE</sequence>
<gene>
    <name evidence="1" type="ORF">SDC9_83873</name>
</gene>